<sequence>MSFLFFLTFLYLGAWGKNNTALFLFQLSFGCIINPCN</sequence>
<reference evidence="1" key="1">
    <citation type="submission" date="2014-05" db="EMBL/GenBank/DDBJ databases">
        <authorList>
            <person name="Chronopoulou M."/>
        </authorList>
    </citation>
    <scope>NUCLEOTIDE SEQUENCE</scope>
    <source>
        <tissue evidence="1">Whole organism</tissue>
    </source>
</reference>
<protein>
    <submittedName>
        <fullName evidence="1">Uncharacterized protein</fullName>
    </submittedName>
</protein>
<evidence type="ECO:0000313" key="1">
    <source>
        <dbReference type="EMBL" id="CDW19527.1"/>
    </source>
</evidence>
<organism evidence="1">
    <name type="scientific">Lepeophtheirus salmonis</name>
    <name type="common">Salmon louse</name>
    <name type="synonym">Caligus salmonis</name>
    <dbReference type="NCBI Taxonomy" id="72036"/>
    <lineage>
        <taxon>Eukaryota</taxon>
        <taxon>Metazoa</taxon>
        <taxon>Ecdysozoa</taxon>
        <taxon>Arthropoda</taxon>
        <taxon>Crustacea</taxon>
        <taxon>Multicrustacea</taxon>
        <taxon>Hexanauplia</taxon>
        <taxon>Copepoda</taxon>
        <taxon>Siphonostomatoida</taxon>
        <taxon>Caligidae</taxon>
        <taxon>Lepeophtheirus</taxon>
    </lineage>
</organism>
<dbReference type="EMBL" id="HACA01002166">
    <property type="protein sequence ID" value="CDW19527.1"/>
    <property type="molecule type" value="Transcribed_RNA"/>
</dbReference>
<dbReference type="AlphaFoldDB" id="A0A0K2T1Q9"/>
<accession>A0A0K2T1Q9</accession>
<proteinExistence type="predicted"/>
<name>A0A0K2T1Q9_LEPSM</name>